<accession>A0A7H8R4C4</accession>
<dbReference type="OrthoDB" id="76567at2759"/>
<organism evidence="1 2">
    <name type="scientific">Talaromyces rugulosus</name>
    <name type="common">Penicillium rugulosum</name>
    <dbReference type="NCBI Taxonomy" id="121627"/>
    <lineage>
        <taxon>Eukaryota</taxon>
        <taxon>Fungi</taxon>
        <taxon>Dikarya</taxon>
        <taxon>Ascomycota</taxon>
        <taxon>Pezizomycotina</taxon>
        <taxon>Eurotiomycetes</taxon>
        <taxon>Eurotiomycetidae</taxon>
        <taxon>Eurotiales</taxon>
        <taxon>Trichocomaceae</taxon>
        <taxon>Talaromyces</taxon>
        <taxon>Talaromyces sect. Islandici</taxon>
    </lineage>
</organism>
<dbReference type="EMBL" id="CP055901">
    <property type="protein sequence ID" value="QKX60531.1"/>
    <property type="molecule type" value="Genomic_DNA"/>
</dbReference>
<evidence type="ECO:0000313" key="1">
    <source>
        <dbReference type="EMBL" id="QKX60531.1"/>
    </source>
</evidence>
<dbReference type="GeneID" id="55995166"/>
<gene>
    <name evidence="1" type="ORF">TRUGW13939_07676</name>
</gene>
<name>A0A7H8R4C4_TALRU</name>
<sequence>MPVTLPFAATSGSRLLDRIQEDIAKANDQRVSTELVMRYTCSPEEFHDIEDFLEESVCKRVFFDAAEHCLRFILMPTVVHGVCGAWLSGWASQFPAKVKEHLRVQSETDVNELGIDGRSKKIPDTTVYVERRVMPTIALEVGYSESYDDLINDATLLLEGSRGRVGIVILIKLAPLTALQQSVQSGFVEMHTYDKDTRKRVKFGSRMRLFPPTVKHNRQNITLQWKAVLREQRSKIDPPTESPPPLKLDELRRLIDQAAMQAYLGRTGETAQAEENADIF</sequence>
<reference evidence="2" key="1">
    <citation type="submission" date="2020-06" db="EMBL/GenBank/DDBJ databases">
        <title>A chromosome-scale genome assembly of Talaromyces rugulosus W13939.</title>
        <authorList>
            <person name="Wang B."/>
            <person name="Guo L."/>
            <person name="Ye K."/>
            <person name="Wang L."/>
        </authorList>
    </citation>
    <scope>NUCLEOTIDE SEQUENCE [LARGE SCALE GENOMIC DNA]</scope>
    <source>
        <strain evidence="2">W13939</strain>
    </source>
</reference>
<dbReference type="Proteomes" id="UP000509510">
    <property type="component" value="Chromosome IV"/>
</dbReference>
<dbReference type="KEGG" id="trg:TRUGW13939_07676"/>
<dbReference type="RefSeq" id="XP_035346707.1">
    <property type="nucleotide sequence ID" value="XM_035490814.1"/>
</dbReference>
<proteinExistence type="predicted"/>
<keyword evidence="2" id="KW-1185">Reference proteome</keyword>
<evidence type="ECO:0000313" key="2">
    <source>
        <dbReference type="Proteomes" id="UP000509510"/>
    </source>
</evidence>
<protein>
    <submittedName>
        <fullName evidence="1">Uncharacterized protein</fullName>
    </submittedName>
</protein>
<dbReference type="AlphaFoldDB" id="A0A7H8R4C4"/>